<dbReference type="PANTHER" id="PTHR46481:SF10">
    <property type="entry name" value="ZINC FINGER BED DOMAIN-CONTAINING PROTEIN 39"/>
    <property type="match status" value="1"/>
</dbReference>
<dbReference type="InterPro" id="IPR012337">
    <property type="entry name" value="RNaseH-like_sf"/>
</dbReference>
<feature type="region of interest" description="Disordered" evidence="10">
    <location>
        <begin position="74"/>
        <end position="132"/>
    </location>
</feature>
<dbReference type="AlphaFoldDB" id="A0AAV0WPZ6"/>
<dbReference type="InterPro" id="IPR008906">
    <property type="entry name" value="HATC_C_dom"/>
</dbReference>
<dbReference type="EMBL" id="CARXXK010000002">
    <property type="protein sequence ID" value="CAI6357536.1"/>
    <property type="molecule type" value="Genomic_DNA"/>
</dbReference>
<accession>A0AAV0WPZ6</accession>
<dbReference type="InterPro" id="IPR036236">
    <property type="entry name" value="Znf_C2H2_sf"/>
</dbReference>
<dbReference type="Pfam" id="PF05699">
    <property type="entry name" value="Dimer_Tnp_hAT"/>
    <property type="match status" value="1"/>
</dbReference>
<evidence type="ECO:0000259" key="11">
    <source>
        <dbReference type="PROSITE" id="PS50808"/>
    </source>
</evidence>
<gene>
    <name evidence="12" type="ORF">MEUPH1_LOCUS13153</name>
</gene>
<feature type="compositionally biased region" description="Polar residues" evidence="10">
    <location>
        <begin position="103"/>
        <end position="132"/>
    </location>
</feature>
<dbReference type="PROSITE" id="PS50808">
    <property type="entry name" value="ZF_BED"/>
    <property type="match status" value="1"/>
</dbReference>
<keyword evidence="5" id="KW-0805">Transcription regulation</keyword>
<protein>
    <recommendedName>
        <fullName evidence="11">BED-type domain-containing protein</fullName>
    </recommendedName>
</protein>
<keyword evidence="2" id="KW-0479">Metal-binding</keyword>
<evidence type="ECO:0000256" key="7">
    <source>
        <dbReference type="ARBA" id="ARBA00023163"/>
    </source>
</evidence>
<keyword evidence="7" id="KW-0804">Transcription</keyword>
<evidence type="ECO:0000256" key="3">
    <source>
        <dbReference type="ARBA" id="ARBA00022771"/>
    </source>
</evidence>
<evidence type="ECO:0000256" key="2">
    <source>
        <dbReference type="ARBA" id="ARBA00022723"/>
    </source>
</evidence>
<evidence type="ECO:0000256" key="1">
    <source>
        <dbReference type="ARBA" id="ARBA00004123"/>
    </source>
</evidence>
<evidence type="ECO:0000313" key="12">
    <source>
        <dbReference type="EMBL" id="CAI6357536.1"/>
    </source>
</evidence>
<keyword evidence="3 9" id="KW-0863">Zinc-finger</keyword>
<dbReference type="GO" id="GO:0009791">
    <property type="term" value="P:post-embryonic development"/>
    <property type="evidence" value="ECO:0007669"/>
    <property type="project" value="UniProtKB-ARBA"/>
</dbReference>
<dbReference type="GO" id="GO:0003677">
    <property type="term" value="F:DNA binding"/>
    <property type="evidence" value="ECO:0007669"/>
    <property type="project" value="UniProtKB-KW"/>
</dbReference>
<dbReference type="GO" id="GO:0005634">
    <property type="term" value="C:nucleus"/>
    <property type="evidence" value="ECO:0007669"/>
    <property type="project" value="UniProtKB-SubCell"/>
</dbReference>
<proteinExistence type="predicted"/>
<dbReference type="SMART" id="SM00614">
    <property type="entry name" value="ZnF_BED"/>
    <property type="match status" value="1"/>
</dbReference>
<sequence>MAPHRAKTSEVWNHFTEIEHEKAQCGYCSAKISTTRGSLSNLRRHMKAKHVLIPLNTNTRNAAAEIIDDPIMAGCELTQGPSTSQSTQGPSTSQSAQGPSTSETVPQTTAGPSGTSRHRTNGQTTLSGYFNQTKPLNVNHQKRIDHQLVKMIVKGYYPFDIVEDQEFQCLLKMLNGGYKLPSRKTVSNSMIPLLYHQTHEKIQVLMTNCFAVCLTTDGWTSIKNESYIGVTAHFIDEKASLQSVCLGCKKFEERHTSENLALFLKNTVREWNIENKVAAVVSDNAPNIVGAIRDCKFRHVPCFAHCINLVVQNGLKNISHVQKKVKSIVEHFKRSSHAQSKLQEMQQQMGLPPLKLKQDVVTRWNSTHDMFKRIMEIKDAVVSTLAILQCDVEQLTVVEWQIVEWSTNILQIFAEVTREISSERYVSMSKVLIFIRAMNDTMKSFQNNTALPNEAQDMVTTLLEKLNLRFSSYEDNEIVTQAALLDPRFKKMAFNGFNQRKLEVAIDQLKRKVCQVTLPGTANATTSTIVENPSTSSSSTPSTSLLWKIFDEQYELCQTSINPTAAGIIELDRYLQEPLINRFEDPLTWWTVHKELYPRLFIMVRKRLCVTVPCERLFSKAGMVITEKRSRMLVTKSSQVLFLNQNL</sequence>
<evidence type="ECO:0000313" key="13">
    <source>
        <dbReference type="Proteomes" id="UP001160148"/>
    </source>
</evidence>
<comment type="subcellular location">
    <subcellularLocation>
        <location evidence="1">Nucleus</location>
    </subcellularLocation>
</comment>
<keyword evidence="13" id="KW-1185">Reference proteome</keyword>
<keyword evidence="6" id="KW-0238">DNA-binding</keyword>
<dbReference type="SUPFAM" id="SSF53098">
    <property type="entry name" value="Ribonuclease H-like"/>
    <property type="match status" value="1"/>
</dbReference>
<evidence type="ECO:0000256" key="9">
    <source>
        <dbReference type="PROSITE-ProRule" id="PRU00027"/>
    </source>
</evidence>
<dbReference type="PANTHER" id="PTHR46481">
    <property type="entry name" value="ZINC FINGER BED DOMAIN-CONTAINING PROTEIN 4"/>
    <property type="match status" value="1"/>
</dbReference>
<name>A0AAV0WPZ6_9HEMI</name>
<feature type="domain" description="BED-type" evidence="11">
    <location>
        <begin position="6"/>
        <end position="57"/>
    </location>
</feature>
<evidence type="ECO:0000256" key="6">
    <source>
        <dbReference type="ARBA" id="ARBA00023125"/>
    </source>
</evidence>
<dbReference type="GO" id="GO:0008270">
    <property type="term" value="F:zinc ion binding"/>
    <property type="evidence" value="ECO:0007669"/>
    <property type="project" value="UniProtKB-KW"/>
</dbReference>
<comment type="caution">
    <text evidence="12">The sequence shown here is derived from an EMBL/GenBank/DDBJ whole genome shotgun (WGS) entry which is preliminary data.</text>
</comment>
<dbReference type="SUPFAM" id="SSF57667">
    <property type="entry name" value="beta-beta-alpha zinc fingers"/>
    <property type="match status" value="1"/>
</dbReference>
<evidence type="ECO:0000256" key="8">
    <source>
        <dbReference type="ARBA" id="ARBA00023242"/>
    </source>
</evidence>
<keyword evidence="8" id="KW-0539">Nucleus</keyword>
<evidence type="ECO:0000256" key="10">
    <source>
        <dbReference type="SAM" id="MobiDB-lite"/>
    </source>
</evidence>
<evidence type="ECO:0000256" key="5">
    <source>
        <dbReference type="ARBA" id="ARBA00023015"/>
    </source>
</evidence>
<dbReference type="Pfam" id="PF02892">
    <property type="entry name" value="zf-BED"/>
    <property type="match status" value="1"/>
</dbReference>
<dbReference type="InterPro" id="IPR052035">
    <property type="entry name" value="ZnF_BED_domain_contain"/>
</dbReference>
<organism evidence="12 13">
    <name type="scientific">Macrosiphum euphorbiae</name>
    <name type="common">potato aphid</name>
    <dbReference type="NCBI Taxonomy" id="13131"/>
    <lineage>
        <taxon>Eukaryota</taxon>
        <taxon>Metazoa</taxon>
        <taxon>Ecdysozoa</taxon>
        <taxon>Arthropoda</taxon>
        <taxon>Hexapoda</taxon>
        <taxon>Insecta</taxon>
        <taxon>Pterygota</taxon>
        <taxon>Neoptera</taxon>
        <taxon>Paraneoptera</taxon>
        <taxon>Hemiptera</taxon>
        <taxon>Sternorrhyncha</taxon>
        <taxon>Aphidomorpha</taxon>
        <taxon>Aphidoidea</taxon>
        <taxon>Aphididae</taxon>
        <taxon>Macrosiphini</taxon>
        <taxon>Macrosiphum</taxon>
    </lineage>
</organism>
<dbReference type="SUPFAM" id="SSF140996">
    <property type="entry name" value="Hermes dimerisation domain"/>
    <property type="match status" value="1"/>
</dbReference>
<reference evidence="12 13" key="1">
    <citation type="submission" date="2023-01" db="EMBL/GenBank/DDBJ databases">
        <authorList>
            <person name="Whitehead M."/>
        </authorList>
    </citation>
    <scope>NUCLEOTIDE SEQUENCE [LARGE SCALE GENOMIC DNA]</scope>
</reference>
<dbReference type="GO" id="GO:0046983">
    <property type="term" value="F:protein dimerization activity"/>
    <property type="evidence" value="ECO:0007669"/>
    <property type="project" value="InterPro"/>
</dbReference>
<keyword evidence="4" id="KW-0862">Zinc</keyword>
<dbReference type="Proteomes" id="UP001160148">
    <property type="component" value="Unassembled WGS sequence"/>
</dbReference>
<evidence type="ECO:0000256" key="4">
    <source>
        <dbReference type="ARBA" id="ARBA00022833"/>
    </source>
</evidence>
<dbReference type="InterPro" id="IPR003656">
    <property type="entry name" value="Znf_BED"/>
</dbReference>
<feature type="compositionally biased region" description="Low complexity" evidence="10">
    <location>
        <begin position="78"/>
        <end position="102"/>
    </location>
</feature>